<dbReference type="InterPro" id="IPR036291">
    <property type="entry name" value="NAD(P)-bd_dom_sf"/>
</dbReference>
<accession>M5U474</accession>
<dbReference type="InterPro" id="IPR044516">
    <property type="entry name" value="UXS-like"/>
</dbReference>
<dbReference type="RefSeq" id="WP_008677778.1">
    <property type="nucleotide sequence ID" value="NZ_ANOH01000160.1"/>
</dbReference>
<protein>
    <submittedName>
        <fullName evidence="7">Udp-glucose 4-epimerase</fullName>
    </submittedName>
</protein>
<dbReference type="GO" id="GO:0005737">
    <property type="term" value="C:cytoplasm"/>
    <property type="evidence" value="ECO:0007669"/>
    <property type="project" value="TreeGrafter"/>
</dbReference>
<keyword evidence="4" id="KW-0456">Lyase</keyword>
<dbReference type="Pfam" id="PF01370">
    <property type="entry name" value="Epimerase"/>
    <property type="match status" value="1"/>
</dbReference>
<dbReference type="Gene3D" id="3.40.50.720">
    <property type="entry name" value="NAD(P)-binding Rossmann-like Domain"/>
    <property type="match status" value="1"/>
</dbReference>
<dbReference type="InterPro" id="IPR001509">
    <property type="entry name" value="Epimerase_deHydtase"/>
</dbReference>
<name>M5U474_9BACT</name>
<feature type="region of interest" description="Disordered" evidence="5">
    <location>
        <begin position="1"/>
        <end position="24"/>
    </location>
</feature>
<dbReference type="Proteomes" id="UP000011885">
    <property type="component" value="Unassembled WGS sequence"/>
</dbReference>
<dbReference type="GO" id="GO:0070403">
    <property type="term" value="F:NAD+ binding"/>
    <property type="evidence" value="ECO:0007669"/>
    <property type="project" value="InterPro"/>
</dbReference>
<evidence type="ECO:0000259" key="6">
    <source>
        <dbReference type="Pfam" id="PF01370"/>
    </source>
</evidence>
<feature type="domain" description="NAD-dependent epimerase/dehydratase" evidence="6">
    <location>
        <begin position="30"/>
        <end position="266"/>
    </location>
</feature>
<proteinExistence type="predicted"/>
<keyword evidence="8" id="KW-1185">Reference proteome</keyword>
<keyword evidence="3" id="KW-0520">NAD</keyword>
<dbReference type="PANTHER" id="PTHR43078:SF6">
    <property type="entry name" value="UDP-GLUCURONIC ACID DECARBOXYLASE 1"/>
    <property type="match status" value="1"/>
</dbReference>
<dbReference type="SUPFAM" id="SSF51735">
    <property type="entry name" value="NAD(P)-binding Rossmann-fold domains"/>
    <property type="match status" value="1"/>
</dbReference>
<dbReference type="AlphaFoldDB" id="M5U474"/>
<dbReference type="GO" id="GO:0048040">
    <property type="term" value="F:UDP-glucuronate decarboxylase activity"/>
    <property type="evidence" value="ECO:0007669"/>
    <property type="project" value="TreeGrafter"/>
</dbReference>
<dbReference type="EMBL" id="ANOH01000160">
    <property type="protein sequence ID" value="EMI56240.1"/>
    <property type="molecule type" value="Genomic_DNA"/>
</dbReference>
<keyword evidence="2" id="KW-0210">Decarboxylase</keyword>
<organism evidence="7 8">
    <name type="scientific">Rhodopirellula sallentina SM41</name>
    <dbReference type="NCBI Taxonomy" id="1263870"/>
    <lineage>
        <taxon>Bacteria</taxon>
        <taxon>Pseudomonadati</taxon>
        <taxon>Planctomycetota</taxon>
        <taxon>Planctomycetia</taxon>
        <taxon>Pirellulales</taxon>
        <taxon>Pirellulaceae</taxon>
        <taxon>Rhodopirellula</taxon>
    </lineage>
</organism>
<evidence type="ECO:0000256" key="4">
    <source>
        <dbReference type="ARBA" id="ARBA00023239"/>
    </source>
</evidence>
<evidence type="ECO:0000256" key="5">
    <source>
        <dbReference type="SAM" id="MobiDB-lite"/>
    </source>
</evidence>
<sequence length="330" mass="36274">MNSNSASGTPAGQPSSVHSSTGPGSDLRKILITGGAGNVGGSLACRLVESPRNEVVVVDNLVTGSVNKLPPLDHPRFRFIKADVNDLSDLTPIMTAHQFDAVFHYAALVGVQRTLANPVAVLRDIDGIRNVLSLAKNTGVRRVFYASSSEVYGEPVELPQHEQTTPLNSRLPYAIIKNLGESYFRSYYQEFGLDFNVFRFFNTYGPKQTTDFVVPKFIEAARAGKDITIYGDGKQTRTFCYVDDNLDTTEKVLDDESWSGEIINIGSDVEITVLELAETIIEKVGSKSKIVHLPPLPEGDMTRRCPDITKMRKILGRDLTPLSEGLNRIL</sequence>
<gene>
    <name evidence="7" type="ORF">RSSM_02316</name>
</gene>
<evidence type="ECO:0000313" key="8">
    <source>
        <dbReference type="Proteomes" id="UP000011885"/>
    </source>
</evidence>
<reference evidence="7 8" key="1">
    <citation type="journal article" date="2013" name="Mar. Genomics">
        <title>Expression of sulfatases in Rhodopirellula baltica and the diversity of sulfatases in the genus Rhodopirellula.</title>
        <authorList>
            <person name="Wegner C.E."/>
            <person name="Richter-Heitmann T."/>
            <person name="Klindworth A."/>
            <person name="Klockow C."/>
            <person name="Richter M."/>
            <person name="Achstetter T."/>
            <person name="Glockner F.O."/>
            <person name="Harder J."/>
        </authorList>
    </citation>
    <scope>NUCLEOTIDE SEQUENCE [LARGE SCALE GENOMIC DNA]</scope>
    <source>
        <strain evidence="7 8">SM41</strain>
    </source>
</reference>
<dbReference type="GO" id="GO:0042732">
    <property type="term" value="P:D-xylose metabolic process"/>
    <property type="evidence" value="ECO:0007669"/>
    <property type="project" value="InterPro"/>
</dbReference>
<evidence type="ECO:0000313" key="7">
    <source>
        <dbReference type="EMBL" id="EMI56240.1"/>
    </source>
</evidence>
<feature type="compositionally biased region" description="Polar residues" evidence="5">
    <location>
        <begin position="1"/>
        <end position="23"/>
    </location>
</feature>
<evidence type="ECO:0000256" key="3">
    <source>
        <dbReference type="ARBA" id="ARBA00023027"/>
    </source>
</evidence>
<evidence type="ECO:0000256" key="1">
    <source>
        <dbReference type="ARBA" id="ARBA00001911"/>
    </source>
</evidence>
<dbReference type="PATRIC" id="fig|1263870.3.peg.2463"/>
<evidence type="ECO:0000256" key="2">
    <source>
        <dbReference type="ARBA" id="ARBA00022793"/>
    </source>
</evidence>
<comment type="caution">
    <text evidence="7">The sequence shown here is derived from an EMBL/GenBank/DDBJ whole genome shotgun (WGS) entry which is preliminary data.</text>
</comment>
<comment type="cofactor">
    <cofactor evidence="1">
        <name>NAD(+)</name>
        <dbReference type="ChEBI" id="CHEBI:57540"/>
    </cofactor>
</comment>
<dbReference type="PANTHER" id="PTHR43078">
    <property type="entry name" value="UDP-GLUCURONIC ACID DECARBOXYLASE-RELATED"/>
    <property type="match status" value="1"/>
</dbReference>